<proteinExistence type="inferred from homology"/>
<dbReference type="PROSITE" id="PS00211">
    <property type="entry name" value="ABC_TRANSPORTER_1"/>
    <property type="match status" value="1"/>
</dbReference>
<dbReference type="InterPro" id="IPR003593">
    <property type="entry name" value="AAA+_ATPase"/>
</dbReference>
<dbReference type="STRING" id="379066.GAU_2113"/>
<evidence type="ECO:0000313" key="8">
    <source>
        <dbReference type="Proteomes" id="UP000002209"/>
    </source>
</evidence>
<dbReference type="PANTHER" id="PTHR24220">
    <property type="entry name" value="IMPORT ATP-BINDING PROTEIN"/>
    <property type="match status" value="1"/>
</dbReference>
<dbReference type="PROSITE" id="PS50893">
    <property type="entry name" value="ABC_TRANSPORTER_2"/>
    <property type="match status" value="1"/>
</dbReference>
<evidence type="ECO:0000256" key="2">
    <source>
        <dbReference type="ARBA" id="ARBA00022741"/>
    </source>
</evidence>
<dbReference type="SMART" id="SM00382">
    <property type="entry name" value="AAA"/>
    <property type="match status" value="1"/>
</dbReference>
<dbReference type="InterPro" id="IPR017871">
    <property type="entry name" value="ABC_transporter-like_CS"/>
</dbReference>
<keyword evidence="2" id="KW-0547">Nucleotide-binding</keyword>
<feature type="compositionally biased region" description="Low complexity" evidence="5">
    <location>
        <begin position="1"/>
        <end position="16"/>
    </location>
</feature>
<dbReference type="InterPro" id="IPR003439">
    <property type="entry name" value="ABC_transporter-like_ATP-bd"/>
</dbReference>
<dbReference type="EMBL" id="AP009153">
    <property type="protein sequence ID" value="BAH39155.1"/>
    <property type="molecule type" value="Genomic_DNA"/>
</dbReference>
<dbReference type="Pfam" id="PF00005">
    <property type="entry name" value="ABC_tran"/>
    <property type="match status" value="1"/>
</dbReference>
<dbReference type="eggNOG" id="COG4181">
    <property type="taxonomic scope" value="Bacteria"/>
</dbReference>
<dbReference type="AlphaFoldDB" id="C1A9H8"/>
<evidence type="ECO:0000256" key="1">
    <source>
        <dbReference type="ARBA" id="ARBA00022448"/>
    </source>
</evidence>
<protein>
    <submittedName>
        <fullName evidence="7">Putative ABC transporter ATP-binding protein</fullName>
    </submittedName>
</protein>
<dbReference type="CDD" id="cd03255">
    <property type="entry name" value="ABC_MJ0796_LolCDE_FtsE"/>
    <property type="match status" value="1"/>
</dbReference>
<name>C1A9H8_GEMAT</name>
<accession>C1A9H8</accession>
<dbReference type="InterPro" id="IPR017911">
    <property type="entry name" value="MacB-like_ATP-bd"/>
</dbReference>
<dbReference type="GO" id="GO:0022857">
    <property type="term" value="F:transmembrane transporter activity"/>
    <property type="evidence" value="ECO:0007669"/>
    <property type="project" value="UniProtKB-ARBA"/>
</dbReference>
<dbReference type="GO" id="GO:0005886">
    <property type="term" value="C:plasma membrane"/>
    <property type="evidence" value="ECO:0007669"/>
    <property type="project" value="TreeGrafter"/>
</dbReference>
<evidence type="ECO:0000256" key="4">
    <source>
        <dbReference type="ARBA" id="ARBA00038388"/>
    </source>
</evidence>
<dbReference type="Gene3D" id="3.40.50.300">
    <property type="entry name" value="P-loop containing nucleotide triphosphate hydrolases"/>
    <property type="match status" value="1"/>
</dbReference>
<evidence type="ECO:0000256" key="3">
    <source>
        <dbReference type="ARBA" id="ARBA00022840"/>
    </source>
</evidence>
<dbReference type="Proteomes" id="UP000002209">
    <property type="component" value="Chromosome"/>
</dbReference>
<evidence type="ECO:0000259" key="6">
    <source>
        <dbReference type="PROSITE" id="PS50893"/>
    </source>
</evidence>
<dbReference type="GO" id="GO:0016887">
    <property type="term" value="F:ATP hydrolysis activity"/>
    <property type="evidence" value="ECO:0007669"/>
    <property type="project" value="InterPro"/>
</dbReference>
<keyword evidence="8" id="KW-1185">Reference proteome</keyword>
<keyword evidence="3 7" id="KW-0067">ATP-binding</keyword>
<keyword evidence="1" id="KW-0813">Transport</keyword>
<dbReference type="KEGG" id="gau:GAU_2113"/>
<dbReference type="PANTHER" id="PTHR24220:SF659">
    <property type="entry name" value="TRANSPORTER, PUTATIVE-RELATED"/>
    <property type="match status" value="1"/>
</dbReference>
<dbReference type="FunFam" id="3.40.50.300:FF:000032">
    <property type="entry name" value="Export ABC transporter ATP-binding protein"/>
    <property type="match status" value="1"/>
</dbReference>
<comment type="similarity">
    <text evidence="4">Belongs to the ABC transporter superfamily. Macrolide exporter (TC 3.A.1.122) family.</text>
</comment>
<feature type="domain" description="ABC transporter" evidence="6">
    <location>
        <begin position="33"/>
        <end position="262"/>
    </location>
</feature>
<feature type="region of interest" description="Disordered" evidence="5">
    <location>
        <begin position="1"/>
        <end position="23"/>
    </location>
</feature>
<evidence type="ECO:0000313" key="7">
    <source>
        <dbReference type="EMBL" id="BAH39155.1"/>
    </source>
</evidence>
<dbReference type="GO" id="GO:0005524">
    <property type="term" value="F:ATP binding"/>
    <property type="evidence" value="ECO:0007669"/>
    <property type="project" value="UniProtKB-KW"/>
</dbReference>
<sequence>MDARSALQAATSTTAAPHSPCPIRRTSDCQRMLVARGLTKEYLSGSQPLTVLRDVTFDVPAGAFVSIVGPSGSGKTTLLGLLAGLDTPSRGTVSLDGVDFGVLDEDRRAKLRGEKVGFVFQSFQLIPTLTALENVQVPLELAGRVNVREAASRARDLLGRVGLGDRVHHFPQQLSGGEQQRVALARAFVNDPRILFADEPTGNLDGATGERIVELLQELNRERGCTIVLVTHDASLAARTQRTIRLRDGVIVEDIRHDQSPA</sequence>
<reference evidence="8" key="1">
    <citation type="submission" date="2006-03" db="EMBL/GenBank/DDBJ databases">
        <title>Complete genome sequence of Gemmatimonas aurantiaca T-27 that represents a novel phylum Gemmatimonadetes.</title>
        <authorList>
            <person name="Takasaki K."/>
            <person name="Ichikawa N."/>
            <person name="Miura H."/>
            <person name="Matsushita S."/>
            <person name="Watanabe Y."/>
            <person name="Oguchi A."/>
            <person name="Ankai A."/>
            <person name="Yashiro I."/>
            <person name="Takahashi M."/>
            <person name="Terui Y."/>
            <person name="Fukui S."/>
            <person name="Yokoyama H."/>
            <person name="Tanikawa S."/>
            <person name="Hanada S."/>
            <person name="Kamagata Y."/>
            <person name="Fujita N."/>
        </authorList>
    </citation>
    <scope>NUCLEOTIDE SEQUENCE [LARGE SCALE GENOMIC DNA]</scope>
    <source>
        <strain evidence="8">T-27 / DSM 14586 / JCM 11422 / NBRC 100505</strain>
    </source>
</reference>
<gene>
    <name evidence="7" type="ordered locus">GAU_2113</name>
</gene>
<dbReference type="HOGENOM" id="CLU_000604_1_22_0"/>
<dbReference type="InterPro" id="IPR015854">
    <property type="entry name" value="ABC_transpr_LolD-like"/>
</dbReference>
<organism evidence="7 8">
    <name type="scientific">Gemmatimonas aurantiaca (strain DSM 14586 / JCM 11422 / NBRC 100505 / T-27)</name>
    <dbReference type="NCBI Taxonomy" id="379066"/>
    <lineage>
        <taxon>Bacteria</taxon>
        <taxon>Pseudomonadati</taxon>
        <taxon>Gemmatimonadota</taxon>
        <taxon>Gemmatimonadia</taxon>
        <taxon>Gemmatimonadales</taxon>
        <taxon>Gemmatimonadaceae</taxon>
        <taxon>Gemmatimonas</taxon>
    </lineage>
</organism>
<evidence type="ECO:0000256" key="5">
    <source>
        <dbReference type="SAM" id="MobiDB-lite"/>
    </source>
</evidence>
<dbReference type="InterPro" id="IPR027417">
    <property type="entry name" value="P-loop_NTPase"/>
</dbReference>
<dbReference type="GO" id="GO:0098796">
    <property type="term" value="C:membrane protein complex"/>
    <property type="evidence" value="ECO:0007669"/>
    <property type="project" value="UniProtKB-ARBA"/>
</dbReference>
<dbReference type="SUPFAM" id="SSF52540">
    <property type="entry name" value="P-loop containing nucleoside triphosphate hydrolases"/>
    <property type="match status" value="1"/>
</dbReference>